<reference evidence="1 2" key="1">
    <citation type="submission" date="2022-12" db="EMBL/GenBank/DDBJ databases">
        <title>Dasania phycosphaerae sp. nov., isolated from particulate material of the south coast of Korea.</title>
        <authorList>
            <person name="Jiang Y."/>
        </authorList>
    </citation>
    <scope>NUCLEOTIDE SEQUENCE [LARGE SCALE GENOMIC DNA]</scope>
    <source>
        <strain evidence="1 2">GY-19</strain>
    </source>
</reference>
<protein>
    <submittedName>
        <fullName evidence="1">Uncharacterized protein</fullName>
    </submittedName>
</protein>
<accession>A0A9J6RPE8</accession>
<gene>
    <name evidence="1" type="ORF">O0V09_14340</name>
</gene>
<proteinExistence type="predicted"/>
<comment type="caution">
    <text evidence="1">The sequence shown here is derived from an EMBL/GenBank/DDBJ whole genome shotgun (WGS) entry which is preliminary data.</text>
</comment>
<evidence type="ECO:0000313" key="1">
    <source>
        <dbReference type="EMBL" id="MCZ0866388.1"/>
    </source>
</evidence>
<dbReference type="RefSeq" id="WP_258332552.1">
    <property type="nucleotide sequence ID" value="NZ_JAPTGG010000012.1"/>
</dbReference>
<organism evidence="1 2">
    <name type="scientific">Dasania phycosphaerae</name>
    <dbReference type="NCBI Taxonomy" id="2950436"/>
    <lineage>
        <taxon>Bacteria</taxon>
        <taxon>Pseudomonadati</taxon>
        <taxon>Pseudomonadota</taxon>
        <taxon>Gammaproteobacteria</taxon>
        <taxon>Cellvibrionales</taxon>
        <taxon>Spongiibacteraceae</taxon>
        <taxon>Dasania</taxon>
    </lineage>
</organism>
<dbReference type="AlphaFoldDB" id="A0A9J6RPE8"/>
<sequence>MMFRNKLPLCGLILIAYSPLLMAVTESDIWVPKRYTAAKNKLLSTAVEAERTTRCAQVIQGSLVVEKTTPQAYYFVVTCRDKNRKSYNLSYSYPVNGAEPILLNEQFVVAPEPVVIAAESAEPTISANRAWPLCIAALKKKTRTMLDVLMLENNPRPSDDGLARQVFDIPFDAKNPQGLLLKYQGHCEVDAEGELTLAISGRKS</sequence>
<dbReference type="EMBL" id="JAPTGG010000012">
    <property type="protein sequence ID" value="MCZ0866388.1"/>
    <property type="molecule type" value="Genomic_DNA"/>
</dbReference>
<keyword evidence="2" id="KW-1185">Reference proteome</keyword>
<evidence type="ECO:0000313" key="2">
    <source>
        <dbReference type="Proteomes" id="UP001069090"/>
    </source>
</evidence>
<name>A0A9J6RPE8_9GAMM</name>
<dbReference type="Proteomes" id="UP001069090">
    <property type="component" value="Unassembled WGS sequence"/>
</dbReference>